<dbReference type="Proteomes" id="UP000009882">
    <property type="component" value="Unassembled WGS sequence"/>
</dbReference>
<proteinExistence type="predicted"/>
<comment type="caution">
    <text evidence="2">The sequence shown here is derived from an EMBL/GenBank/DDBJ whole genome shotgun (WGS) entry which is preliminary data.</text>
</comment>
<gene>
    <name evidence="2" type="ORF">PDIG_43990</name>
</gene>
<feature type="region of interest" description="Disordered" evidence="1">
    <location>
        <begin position="40"/>
        <end position="68"/>
    </location>
</feature>
<sequence length="97" mass="10974">MPCNTSTVSTISRYTRTCRENRLIHLFSRRPSIVRGLANSRSPFSALPTTTSSKAVEPIRYHQRPPRPVTRLTSVAQRKTWCRVRRSAEKSTSSNGA</sequence>
<name>K9FS29_PEND2</name>
<evidence type="ECO:0000313" key="3">
    <source>
        <dbReference type="Proteomes" id="UP000009882"/>
    </source>
</evidence>
<protein>
    <submittedName>
        <fullName evidence="2">Uncharacterized protein</fullName>
    </submittedName>
</protein>
<dbReference type="EMBL" id="AKCT01000179">
    <property type="protein sequence ID" value="EKV12475.1"/>
    <property type="molecule type" value="Genomic_DNA"/>
</dbReference>
<organism evidence="2 3">
    <name type="scientific">Penicillium digitatum (strain PHI26 / CECT 20796)</name>
    <name type="common">Green mold</name>
    <dbReference type="NCBI Taxonomy" id="1170229"/>
    <lineage>
        <taxon>Eukaryota</taxon>
        <taxon>Fungi</taxon>
        <taxon>Dikarya</taxon>
        <taxon>Ascomycota</taxon>
        <taxon>Pezizomycotina</taxon>
        <taxon>Eurotiomycetes</taxon>
        <taxon>Eurotiomycetidae</taxon>
        <taxon>Eurotiales</taxon>
        <taxon>Aspergillaceae</taxon>
        <taxon>Penicillium</taxon>
    </lineage>
</organism>
<dbReference type="HOGENOM" id="CLU_2347383_0_0_1"/>
<accession>K9FS29</accession>
<dbReference type="InParanoid" id="K9FS29"/>
<evidence type="ECO:0000313" key="2">
    <source>
        <dbReference type="EMBL" id="EKV12475.1"/>
    </source>
</evidence>
<dbReference type="OrthoDB" id="10550982at2759"/>
<feature type="compositionally biased region" description="Polar residues" evidence="1">
    <location>
        <begin position="40"/>
        <end position="54"/>
    </location>
</feature>
<evidence type="ECO:0000256" key="1">
    <source>
        <dbReference type="SAM" id="MobiDB-lite"/>
    </source>
</evidence>
<keyword evidence="3" id="KW-1185">Reference proteome</keyword>
<reference evidence="3" key="1">
    <citation type="journal article" date="2012" name="BMC Genomics">
        <title>Genome sequence of the necrotrophic fungus Penicillium digitatum, the main postharvest pathogen of citrus.</title>
        <authorList>
            <person name="Marcet-Houben M."/>
            <person name="Ballester A.-R."/>
            <person name="de la Fuente B."/>
            <person name="Harries E."/>
            <person name="Marcos J.F."/>
            <person name="Gonzalez-Candelas L."/>
            <person name="Gabaldon T."/>
        </authorList>
    </citation>
    <scope>NUCLEOTIDE SEQUENCE [LARGE SCALE GENOMIC DNA]</scope>
    <source>
        <strain evidence="3">PHI26 / CECT 20796</strain>
    </source>
</reference>
<dbReference type="AlphaFoldDB" id="K9FS29"/>